<evidence type="ECO:0000313" key="2">
    <source>
        <dbReference type="Proteomes" id="UP000811609"/>
    </source>
</evidence>
<keyword evidence="2" id="KW-1185">Reference proteome</keyword>
<dbReference type="AlphaFoldDB" id="A0A8T1QUI6"/>
<protein>
    <submittedName>
        <fullName evidence="1">Uncharacterized protein</fullName>
    </submittedName>
</protein>
<proteinExistence type="predicted"/>
<sequence>MTNERTGPRCACHEKLSLNRLQDSPLWSDIVVFQHLILPSMCPLHTTLLPSSPSKHVVGEVDADSRNGAVYSSPVFRSPTPGRYKSPKSQILIPHSLPAHNWESVAVTVLKKLATCDSLSG</sequence>
<reference evidence="1" key="1">
    <citation type="submission" date="2020-12" db="EMBL/GenBank/DDBJ databases">
        <title>WGS assembly of Carya illinoinensis cv. Pawnee.</title>
        <authorList>
            <person name="Platts A."/>
            <person name="Shu S."/>
            <person name="Wright S."/>
            <person name="Barry K."/>
            <person name="Edger P."/>
            <person name="Pires J.C."/>
            <person name="Schmutz J."/>
        </authorList>
    </citation>
    <scope>NUCLEOTIDE SEQUENCE</scope>
    <source>
        <tissue evidence="1">Leaf</tissue>
    </source>
</reference>
<name>A0A8T1QUI6_CARIL</name>
<comment type="caution">
    <text evidence="1">The sequence shown here is derived from an EMBL/GenBank/DDBJ whole genome shotgun (WGS) entry which is preliminary data.</text>
</comment>
<evidence type="ECO:0000313" key="1">
    <source>
        <dbReference type="EMBL" id="KAG6658710.1"/>
    </source>
</evidence>
<dbReference type="Proteomes" id="UP000811609">
    <property type="component" value="Chromosome 4"/>
</dbReference>
<dbReference type="EMBL" id="CM031812">
    <property type="protein sequence ID" value="KAG6658710.1"/>
    <property type="molecule type" value="Genomic_DNA"/>
</dbReference>
<accession>A0A8T1QUI6</accession>
<gene>
    <name evidence="1" type="ORF">CIPAW_04G180700</name>
</gene>
<organism evidence="1 2">
    <name type="scientific">Carya illinoinensis</name>
    <name type="common">Pecan</name>
    <dbReference type="NCBI Taxonomy" id="32201"/>
    <lineage>
        <taxon>Eukaryota</taxon>
        <taxon>Viridiplantae</taxon>
        <taxon>Streptophyta</taxon>
        <taxon>Embryophyta</taxon>
        <taxon>Tracheophyta</taxon>
        <taxon>Spermatophyta</taxon>
        <taxon>Magnoliopsida</taxon>
        <taxon>eudicotyledons</taxon>
        <taxon>Gunneridae</taxon>
        <taxon>Pentapetalae</taxon>
        <taxon>rosids</taxon>
        <taxon>fabids</taxon>
        <taxon>Fagales</taxon>
        <taxon>Juglandaceae</taxon>
        <taxon>Carya</taxon>
    </lineage>
</organism>